<dbReference type="PROSITE" id="PS50893">
    <property type="entry name" value="ABC_TRANSPORTER_2"/>
    <property type="match status" value="1"/>
</dbReference>
<evidence type="ECO:0000256" key="6">
    <source>
        <dbReference type="ARBA" id="ARBA00022967"/>
    </source>
</evidence>
<keyword evidence="4" id="KW-0547">Nucleotide-binding</keyword>
<dbReference type="PANTHER" id="PTHR42788:SF17">
    <property type="entry name" value="ALIPHATIC SULFONATES IMPORT ATP-BINDING PROTEIN SSUB"/>
    <property type="match status" value="1"/>
</dbReference>
<comment type="caution">
    <text evidence="9">The sequence shown here is derived from an EMBL/GenBank/DDBJ whole genome shotgun (WGS) entry which is preliminary data.</text>
</comment>
<name>A0A2W5SE74_CERSP</name>
<feature type="domain" description="ABC transporter" evidence="8">
    <location>
        <begin position="12"/>
        <end position="239"/>
    </location>
</feature>
<dbReference type="GO" id="GO:0005524">
    <property type="term" value="F:ATP binding"/>
    <property type="evidence" value="ECO:0007669"/>
    <property type="project" value="UniProtKB-KW"/>
</dbReference>
<dbReference type="Proteomes" id="UP000248975">
    <property type="component" value="Unassembled WGS sequence"/>
</dbReference>
<accession>A0A2W5SE74</accession>
<proteinExistence type="inferred from homology"/>
<evidence type="ECO:0000256" key="3">
    <source>
        <dbReference type="ARBA" id="ARBA00022475"/>
    </source>
</evidence>
<keyword evidence="5 9" id="KW-0067">ATP-binding</keyword>
<dbReference type="InterPro" id="IPR017871">
    <property type="entry name" value="ABC_transporter-like_CS"/>
</dbReference>
<evidence type="ECO:0000313" key="9">
    <source>
        <dbReference type="EMBL" id="PZR00127.1"/>
    </source>
</evidence>
<evidence type="ECO:0000256" key="4">
    <source>
        <dbReference type="ARBA" id="ARBA00022741"/>
    </source>
</evidence>
<reference evidence="9 10" key="1">
    <citation type="submission" date="2017-08" db="EMBL/GenBank/DDBJ databases">
        <title>Infants hospitalized years apart are colonized by the same room-sourced microbial strains.</title>
        <authorList>
            <person name="Brooks B."/>
            <person name="Olm M.R."/>
            <person name="Firek B.A."/>
            <person name="Baker R."/>
            <person name="Thomas B.C."/>
            <person name="Morowitz M.J."/>
            <person name="Banfield J.F."/>
        </authorList>
    </citation>
    <scope>NUCLEOTIDE SEQUENCE [LARGE SCALE GENOMIC DNA]</scope>
    <source>
        <strain evidence="9">S2_003_000_R2_11</strain>
    </source>
</reference>
<dbReference type="InterPro" id="IPR050166">
    <property type="entry name" value="ABC_transporter_ATP-bind"/>
</dbReference>
<dbReference type="SUPFAM" id="SSF52540">
    <property type="entry name" value="P-loop containing nucleoside triphosphate hydrolases"/>
    <property type="match status" value="1"/>
</dbReference>
<evidence type="ECO:0000256" key="5">
    <source>
        <dbReference type="ARBA" id="ARBA00022840"/>
    </source>
</evidence>
<organism evidence="9 10">
    <name type="scientific">Cereibacter sphaeroides</name>
    <name type="common">Rhodobacter sphaeroides</name>
    <dbReference type="NCBI Taxonomy" id="1063"/>
    <lineage>
        <taxon>Bacteria</taxon>
        <taxon>Pseudomonadati</taxon>
        <taxon>Pseudomonadota</taxon>
        <taxon>Alphaproteobacteria</taxon>
        <taxon>Rhodobacterales</taxon>
        <taxon>Paracoccaceae</taxon>
        <taxon>Cereibacter</taxon>
    </lineage>
</organism>
<dbReference type="GO" id="GO:0016887">
    <property type="term" value="F:ATP hydrolysis activity"/>
    <property type="evidence" value="ECO:0007669"/>
    <property type="project" value="InterPro"/>
</dbReference>
<protein>
    <submittedName>
        <fullName evidence="9">Aliphatic sulfonate ABC transporter ATP-binding protein</fullName>
    </submittedName>
</protein>
<evidence type="ECO:0000259" key="8">
    <source>
        <dbReference type="PROSITE" id="PS50893"/>
    </source>
</evidence>
<keyword evidence="6" id="KW-1278">Translocase</keyword>
<dbReference type="EMBL" id="QFQS01000001">
    <property type="protein sequence ID" value="PZR00127.1"/>
    <property type="molecule type" value="Genomic_DNA"/>
</dbReference>
<dbReference type="Pfam" id="PF00005">
    <property type="entry name" value="ABC_tran"/>
    <property type="match status" value="1"/>
</dbReference>
<keyword evidence="3" id="KW-1003">Cell membrane</keyword>
<dbReference type="AlphaFoldDB" id="A0A2W5SE74"/>
<dbReference type="InterPro" id="IPR003439">
    <property type="entry name" value="ABC_transporter-like_ATP-bd"/>
</dbReference>
<dbReference type="PROSITE" id="PS00211">
    <property type="entry name" value="ABC_TRANSPORTER_1"/>
    <property type="match status" value="1"/>
</dbReference>
<dbReference type="Gene3D" id="3.40.50.300">
    <property type="entry name" value="P-loop containing nucleotide triphosphate hydrolases"/>
    <property type="match status" value="1"/>
</dbReference>
<evidence type="ECO:0000313" key="10">
    <source>
        <dbReference type="Proteomes" id="UP000248975"/>
    </source>
</evidence>
<evidence type="ECO:0000256" key="1">
    <source>
        <dbReference type="ARBA" id="ARBA00005417"/>
    </source>
</evidence>
<sequence length="249" mass="26259">MLDNSSTIGAAVSLRGVEKRFGANAVLSGLHLDIRPGEFLSIVGKSGCGKSTLLRLIAGLDQPSGGEIEVGGETPEAAARDQVRIMFQEPRLLPWATVQDNVRLGLPEEGVPAVLNGRALGALQAVQLEAKADAWPASLSGGQKSRVALARALVSQPKLLALDEPLGALDALTRIVMQDLILQVKRDVGFTAILVTHDVAEAVAMSDRVIVLDGGRIAHEEMITLPHPRPKASAELAAVEARILGAIFR</sequence>
<dbReference type="InterPro" id="IPR027417">
    <property type="entry name" value="P-loop_NTPase"/>
</dbReference>
<gene>
    <name evidence="9" type="ORF">DI533_05850</name>
</gene>
<keyword evidence="2" id="KW-0813">Transport</keyword>
<dbReference type="InterPro" id="IPR003593">
    <property type="entry name" value="AAA+_ATPase"/>
</dbReference>
<keyword evidence="7" id="KW-0472">Membrane</keyword>
<dbReference type="PANTHER" id="PTHR42788">
    <property type="entry name" value="TAURINE IMPORT ATP-BINDING PROTEIN-RELATED"/>
    <property type="match status" value="1"/>
</dbReference>
<evidence type="ECO:0000256" key="7">
    <source>
        <dbReference type="ARBA" id="ARBA00023136"/>
    </source>
</evidence>
<comment type="similarity">
    <text evidence="1">Belongs to the ABC transporter superfamily.</text>
</comment>
<dbReference type="SMART" id="SM00382">
    <property type="entry name" value="AAA"/>
    <property type="match status" value="1"/>
</dbReference>
<evidence type="ECO:0000256" key="2">
    <source>
        <dbReference type="ARBA" id="ARBA00022448"/>
    </source>
</evidence>